<keyword evidence="2" id="KW-1185">Reference proteome</keyword>
<sequence>MKIQLLTLRAFLNLSSWNPVTTILAEELDGLVTKRHQSGAFIGTVVAGQGDDIVHRKGSSLANRGCGLTNTVNTRAGDSAPIISFDHRGVLPAAVSPHAWNCRVSCGR</sequence>
<proteinExistence type="predicted"/>
<dbReference type="KEGG" id="scor:J3U87_00110"/>
<dbReference type="Proteomes" id="UP000663929">
    <property type="component" value="Chromosome"/>
</dbReference>
<protein>
    <submittedName>
        <fullName evidence="1">Uncharacterized protein</fullName>
    </submittedName>
</protein>
<name>A0A8A4TMR4_SULCO</name>
<organism evidence="1 2">
    <name type="scientific">Sulfidibacter corallicola</name>
    <dbReference type="NCBI Taxonomy" id="2818388"/>
    <lineage>
        <taxon>Bacteria</taxon>
        <taxon>Pseudomonadati</taxon>
        <taxon>Acidobacteriota</taxon>
        <taxon>Holophagae</taxon>
        <taxon>Acanthopleuribacterales</taxon>
        <taxon>Acanthopleuribacteraceae</taxon>
        <taxon>Sulfidibacter</taxon>
    </lineage>
</organism>
<gene>
    <name evidence="1" type="ORF">J3U87_00110</name>
</gene>
<dbReference type="EMBL" id="CP071793">
    <property type="protein sequence ID" value="QTD50843.1"/>
    <property type="molecule type" value="Genomic_DNA"/>
</dbReference>
<accession>A0A8A4TMR4</accession>
<dbReference type="RefSeq" id="WP_237380930.1">
    <property type="nucleotide sequence ID" value="NZ_CP071793.1"/>
</dbReference>
<evidence type="ECO:0000313" key="2">
    <source>
        <dbReference type="Proteomes" id="UP000663929"/>
    </source>
</evidence>
<reference evidence="1" key="1">
    <citation type="submission" date="2021-03" db="EMBL/GenBank/DDBJ databases">
        <title>Acanthopleuribacteraceae sp. M133.</title>
        <authorList>
            <person name="Wang G."/>
        </authorList>
    </citation>
    <scope>NUCLEOTIDE SEQUENCE</scope>
    <source>
        <strain evidence="1">M133</strain>
    </source>
</reference>
<evidence type="ECO:0000313" key="1">
    <source>
        <dbReference type="EMBL" id="QTD50843.1"/>
    </source>
</evidence>
<dbReference type="AlphaFoldDB" id="A0A8A4TMR4"/>